<dbReference type="GO" id="GO:0005524">
    <property type="term" value="F:ATP binding"/>
    <property type="evidence" value="ECO:0007669"/>
    <property type="project" value="UniProtKB-UniRule"/>
</dbReference>
<keyword evidence="3" id="KW-0104">Cadmium</keyword>
<dbReference type="Gene3D" id="3.30.70.100">
    <property type="match status" value="1"/>
</dbReference>
<name>Q97GX4_CLOAB</name>
<dbReference type="FunFam" id="2.70.150.10:FF:000002">
    <property type="entry name" value="Copper-transporting ATPase 1, putative"/>
    <property type="match status" value="1"/>
</dbReference>
<evidence type="ECO:0000256" key="10">
    <source>
        <dbReference type="ARBA" id="ARBA00023136"/>
    </source>
</evidence>
<organism evidence="15 16">
    <name type="scientific">Clostridium acetobutylicum (strain ATCC 824 / DSM 792 / JCM 1419 / IAM 19013 / LMG 5710 / NBRC 13948 / NRRL B-527 / VKM B-1787 / 2291 / W)</name>
    <dbReference type="NCBI Taxonomy" id="272562"/>
    <lineage>
        <taxon>Bacteria</taxon>
        <taxon>Bacillati</taxon>
        <taxon>Bacillota</taxon>
        <taxon>Clostridia</taxon>
        <taxon>Eubacteriales</taxon>
        <taxon>Clostridiaceae</taxon>
        <taxon>Clostridium</taxon>
    </lineage>
</organism>
<dbReference type="SFLD" id="SFLDS00003">
    <property type="entry name" value="Haloacid_Dehalogenase"/>
    <property type="match status" value="1"/>
</dbReference>
<keyword evidence="5 13" id="KW-0479">Metal-binding</keyword>
<evidence type="ECO:0000256" key="2">
    <source>
        <dbReference type="ARBA" id="ARBA00006024"/>
    </source>
</evidence>
<dbReference type="NCBIfam" id="TIGR01512">
    <property type="entry name" value="ATPase-IB2_Cd"/>
    <property type="match status" value="1"/>
</dbReference>
<dbReference type="PRINTS" id="PR00941">
    <property type="entry name" value="CDATPASE"/>
</dbReference>
<evidence type="ECO:0000259" key="14">
    <source>
        <dbReference type="PROSITE" id="PS50846"/>
    </source>
</evidence>
<dbReference type="GO" id="GO:0046872">
    <property type="term" value="F:metal ion binding"/>
    <property type="evidence" value="ECO:0007669"/>
    <property type="project" value="UniProtKB-KW"/>
</dbReference>
<dbReference type="InterPro" id="IPR023299">
    <property type="entry name" value="ATPase_P-typ_cyto_dom_N"/>
</dbReference>
<evidence type="ECO:0000256" key="7">
    <source>
        <dbReference type="ARBA" id="ARBA00022840"/>
    </source>
</evidence>
<keyword evidence="10 13" id="KW-0472">Membrane</keyword>
<dbReference type="InterPro" id="IPR036163">
    <property type="entry name" value="HMA_dom_sf"/>
</dbReference>
<evidence type="ECO:0000256" key="4">
    <source>
        <dbReference type="ARBA" id="ARBA00022692"/>
    </source>
</evidence>
<evidence type="ECO:0000256" key="12">
    <source>
        <dbReference type="ARBA" id="ARBA00049338"/>
    </source>
</evidence>
<feature type="transmembrane region" description="Helical" evidence="13">
    <location>
        <begin position="654"/>
        <end position="672"/>
    </location>
</feature>
<dbReference type="InterPro" id="IPR018303">
    <property type="entry name" value="ATPase_P-typ_P_site"/>
</dbReference>
<dbReference type="SFLD" id="SFLDF00027">
    <property type="entry name" value="p-type_atpase"/>
    <property type="match status" value="1"/>
</dbReference>
<feature type="transmembrane region" description="Helical" evidence="13">
    <location>
        <begin position="316"/>
        <end position="336"/>
    </location>
</feature>
<dbReference type="eggNOG" id="COG2217">
    <property type="taxonomic scope" value="Bacteria"/>
</dbReference>
<feature type="transmembrane region" description="Helical" evidence="13">
    <location>
        <begin position="115"/>
        <end position="132"/>
    </location>
</feature>
<dbReference type="Pfam" id="PF00122">
    <property type="entry name" value="E1-E2_ATPase"/>
    <property type="match status" value="1"/>
</dbReference>
<dbReference type="InterPro" id="IPR023214">
    <property type="entry name" value="HAD_sf"/>
</dbReference>
<dbReference type="KEGG" id="cac:CA_C2241"/>
<feature type="transmembrane region" description="Helical" evidence="13">
    <location>
        <begin position="348"/>
        <end position="369"/>
    </location>
</feature>
<dbReference type="Gene3D" id="3.40.50.1000">
    <property type="entry name" value="HAD superfamily/HAD-like"/>
    <property type="match status" value="1"/>
</dbReference>
<dbReference type="CDD" id="cd07548">
    <property type="entry name" value="P-type_ATPase-Cd_Zn_Co_like"/>
    <property type="match status" value="1"/>
</dbReference>
<dbReference type="PATRIC" id="fig|272562.8.peg.2442"/>
<evidence type="ECO:0000256" key="9">
    <source>
        <dbReference type="ARBA" id="ARBA00022989"/>
    </source>
</evidence>
<keyword evidence="4 13" id="KW-0812">Transmembrane</keyword>
<dbReference type="GeneID" id="44998720"/>
<dbReference type="PROSITE" id="PS00154">
    <property type="entry name" value="ATPASE_E1_E2"/>
    <property type="match status" value="1"/>
</dbReference>
<keyword evidence="6 13" id="KW-0547">Nucleotide-binding</keyword>
<dbReference type="InterPro" id="IPR051014">
    <property type="entry name" value="Cation_Transport_ATPase_IB"/>
</dbReference>
<evidence type="ECO:0000256" key="11">
    <source>
        <dbReference type="ARBA" id="ARBA00039103"/>
    </source>
</evidence>
<sequence length="699" mass="77088">MESSGIKKQYYVEGIDCANCAAKIEERVRGLNEIEEANLDFVFKKLTFQIKDGSEEKKVFNKVREIVKAVEPDVDLKEVESEQEDEGLKKKDIIRLSMGIVIFALAYILKEQKFGIVLFLISYVLIGGEVILKSIRNIRRGEIFDENFLMTVATVGAFAIKEFPEAVSVMLFYEIGEFFQDKAVERSRKSIKSLLNIKAEFANVKNGSELKKVNPEEVRIDDFIVVKPGEKVPLDGVITEGVSFFDTSAITGEPVPKSIKPGEEVFSGYINKEGLITVKVKRTFENSAVSKILNLVENASSRKADTEKFITKFAKYYTPIVVFSALFIAVLPPLFIKNASFSSWIYKALVFLVVSCPCALVISIPLSFFGGIGAASKKGILVKGGNYLEILNDVSTMVFDKTGTLTKGTFSVDKIQAYNGFDEKDVLKLAASVEAFSNHPIAVSIVEAYGQKNDEAEIKEYKEIAGHGIQAYVNGKLVFVGNEKLMLKENIDVKEEAFRNDIGTVIYVSCEGSFVGSILISDKLKEDTIKAIEALKRINIKPIMFTGDNKKAALKVSQKIGIDDVKYELLPQDKVYNMEKIFEGNMSGRVAFVGDGINDAPVLARADVGISMGSFGSDAAVEASDVVIMTDEPYKIYEAVLIAKSTRSIVWQNIVLALGVKAIVLLLTILGISNMWEAVFADVGVALLAVLNSLRILKK</sequence>
<evidence type="ECO:0000256" key="3">
    <source>
        <dbReference type="ARBA" id="ARBA00022539"/>
    </source>
</evidence>
<evidence type="ECO:0000256" key="8">
    <source>
        <dbReference type="ARBA" id="ARBA00022967"/>
    </source>
</evidence>
<dbReference type="InterPro" id="IPR044492">
    <property type="entry name" value="P_typ_ATPase_HD_dom"/>
</dbReference>
<comment type="similarity">
    <text evidence="2 13">Belongs to the cation transport ATPase (P-type) (TC 3.A.3) family. Type IB subfamily.</text>
</comment>
<dbReference type="SUPFAM" id="SSF56784">
    <property type="entry name" value="HAD-like"/>
    <property type="match status" value="1"/>
</dbReference>
<dbReference type="PROSITE" id="PS50846">
    <property type="entry name" value="HMA_2"/>
    <property type="match status" value="1"/>
</dbReference>
<gene>
    <name evidence="15" type="ordered locus">CA_C2241</name>
</gene>
<accession>Q97GX4</accession>
<dbReference type="InterPro" id="IPR036412">
    <property type="entry name" value="HAD-like_sf"/>
</dbReference>
<dbReference type="NCBIfam" id="TIGR01494">
    <property type="entry name" value="ATPase_P-type"/>
    <property type="match status" value="1"/>
</dbReference>
<dbReference type="GO" id="GO:0016887">
    <property type="term" value="F:ATP hydrolysis activity"/>
    <property type="evidence" value="ECO:0007669"/>
    <property type="project" value="InterPro"/>
</dbReference>
<dbReference type="EC" id="7.2.2.21" evidence="11"/>
<dbReference type="InterPro" id="IPR008250">
    <property type="entry name" value="ATPase_P-typ_transduc_dom_A_sf"/>
</dbReference>
<protein>
    <recommendedName>
        <fullName evidence="11">Cd(2+)-exporting ATPase</fullName>
        <ecNumber evidence="11">7.2.2.21</ecNumber>
    </recommendedName>
</protein>
<evidence type="ECO:0000256" key="6">
    <source>
        <dbReference type="ARBA" id="ARBA00022741"/>
    </source>
</evidence>
<dbReference type="AlphaFoldDB" id="Q97GX4"/>
<dbReference type="SUPFAM" id="SSF81653">
    <property type="entry name" value="Calcium ATPase, transduction domain A"/>
    <property type="match status" value="1"/>
</dbReference>
<dbReference type="PANTHER" id="PTHR48085">
    <property type="entry name" value="CADMIUM/ZINC-TRANSPORTING ATPASE HMA2-RELATED"/>
    <property type="match status" value="1"/>
</dbReference>
<feature type="transmembrane region" description="Helical" evidence="13">
    <location>
        <begin position="678"/>
        <end position="697"/>
    </location>
</feature>
<evidence type="ECO:0000256" key="13">
    <source>
        <dbReference type="RuleBase" id="RU362081"/>
    </source>
</evidence>
<dbReference type="Proteomes" id="UP000000814">
    <property type="component" value="Chromosome"/>
</dbReference>
<dbReference type="CDD" id="cd00371">
    <property type="entry name" value="HMA"/>
    <property type="match status" value="1"/>
</dbReference>
<keyword evidence="8" id="KW-1278">Translocase</keyword>
<proteinExistence type="inferred from homology"/>
<dbReference type="NCBIfam" id="TIGR01525">
    <property type="entry name" value="ATPase-IB_hvy"/>
    <property type="match status" value="1"/>
</dbReference>
<dbReference type="STRING" id="272562.CA_C2241"/>
<dbReference type="RefSeq" id="WP_010965539.1">
    <property type="nucleotide sequence ID" value="NC_003030.1"/>
</dbReference>
<dbReference type="Gene3D" id="3.40.1110.10">
    <property type="entry name" value="Calcium-transporting ATPase, cytoplasmic domain N"/>
    <property type="match status" value="1"/>
</dbReference>
<dbReference type="OrthoDB" id="9760364at2"/>
<evidence type="ECO:0000313" key="15">
    <source>
        <dbReference type="EMBL" id="AAK80198.1"/>
    </source>
</evidence>
<keyword evidence="13" id="KW-1003">Cell membrane</keyword>
<dbReference type="Pfam" id="PF00403">
    <property type="entry name" value="HMA"/>
    <property type="match status" value="1"/>
</dbReference>
<evidence type="ECO:0000256" key="5">
    <source>
        <dbReference type="ARBA" id="ARBA00022723"/>
    </source>
</evidence>
<dbReference type="InterPro" id="IPR023298">
    <property type="entry name" value="ATPase_P-typ_TM_dom_sf"/>
</dbReference>
<reference evidence="15 16" key="1">
    <citation type="journal article" date="2001" name="J. Bacteriol.">
        <title>Genome sequence and comparative analysis of the solvent-producing bacterium Clostridium acetobutylicum.</title>
        <authorList>
            <person name="Nolling J."/>
            <person name="Breton G."/>
            <person name="Omelchenko M.V."/>
            <person name="Makarova K.S."/>
            <person name="Zeng Q."/>
            <person name="Gibson R."/>
            <person name="Lee H.M."/>
            <person name="Dubois J."/>
            <person name="Qiu D."/>
            <person name="Hitti J."/>
            <person name="Wolf Y.I."/>
            <person name="Tatusov R.L."/>
            <person name="Sabathe F."/>
            <person name="Doucette-Stamm L."/>
            <person name="Soucaille P."/>
            <person name="Daly M.J."/>
            <person name="Bennett G.N."/>
            <person name="Koonin E.V."/>
            <person name="Smith D.R."/>
        </authorList>
    </citation>
    <scope>NUCLEOTIDE SEQUENCE [LARGE SCALE GENOMIC DNA]</scope>
    <source>
        <strain evidence="16">ATCC 824 / DSM 792 / JCM 1419 / LMG 5710 / VKM B-1787</strain>
    </source>
</reference>
<dbReference type="PIR" id="C97176">
    <property type="entry name" value="C97176"/>
</dbReference>
<dbReference type="InterPro" id="IPR059000">
    <property type="entry name" value="ATPase_P-type_domA"/>
</dbReference>
<dbReference type="Gene3D" id="2.70.150.10">
    <property type="entry name" value="Calcium-transporting ATPase, cytoplasmic transduction domain A"/>
    <property type="match status" value="1"/>
</dbReference>
<dbReference type="SFLD" id="SFLDG00002">
    <property type="entry name" value="C1.7:_P-type_atpase_like"/>
    <property type="match status" value="1"/>
</dbReference>
<comment type="catalytic activity">
    <reaction evidence="12">
        <text>Cd(2+)(in) + ATP + H2O = Cd(2+)(out) + ADP + phosphate + H(+)</text>
        <dbReference type="Rhea" id="RHEA:12132"/>
        <dbReference type="ChEBI" id="CHEBI:15377"/>
        <dbReference type="ChEBI" id="CHEBI:15378"/>
        <dbReference type="ChEBI" id="CHEBI:30616"/>
        <dbReference type="ChEBI" id="CHEBI:43474"/>
        <dbReference type="ChEBI" id="CHEBI:48775"/>
        <dbReference type="ChEBI" id="CHEBI:456216"/>
        <dbReference type="EC" id="7.2.2.21"/>
    </reaction>
</comment>
<dbReference type="SUPFAM" id="SSF81665">
    <property type="entry name" value="Calcium ATPase, transmembrane domain M"/>
    <property type="match status" value="1"/>
</dbReference>
<dbReference type="InterPro" id="IPR027256">
    <property type="entry name" value="P-typ_ATPase_IB"/>
</dbReference>
<evidence type="ECO:0000313" key="16">
    <source>
        <dbReference type="Proteomes" id="UP000000814"/>
    </source>
</evidence>
<dbReference type="EMBL" id="AE001437">
    <property type="protein sequence ID" value="AAK80198.1"/>
    <property type="molecule type" value="Genomic_DNA"/>
</dbReference>
<keyword evidence="7 13" id="KW-0067">ATP-binding</keyword>
<dbReference type="InterPro" id="IPR001757">
    <property type="entry name" value="P_typ_ATPase"/>
</dbReference>
<evidence type="ECO:0000256" key="1">
    <source>
        <dbReference type="ARBA" id="ARBA00004651"/>
    </source>
</evidence>
<feature type="domain" description="HMA" evidence="14">
    <location>
        <begin position="6"/>
        <end position="75"/>
    </location>
</feature>
<feature type="transmembrane region" description="Helical" evidence="13">
    <location>
        <begin position="93"/>
        <end position="109"/>
    </location>
</feature>
<comment type="subcellular location">
    <subcellularLocation>
        <location evidence="1">Cell membrane</location>
        <topology evidence="1">Multi-pass membrane protein</topology>
    </subcellularLocation>
</comment>
<dbReference type="GO" id="GO:0005886">
    <property type="term" value="C:plasma membrane"/>
    <property type="evidence" value="ECO:0007669"/>
    <property type="project" value="UniProtKB-SubCell"/>
</dbReference>
<keyword evidence="16" id="KW-1185">Reference proteome</keyword>
<dbReference type="PANTHER" id="PTHR48085:SF5">
    <property type="entry name" value="CADMIUM_ZINC-TRANSPORTING ATPASE HMA4-RELATED"/>
    <property type="match status" value="1"/>
</dbReference>
<keyword evidence="9 13" id="KW-1133">Transmembrane helix</keyword>
<dbReference type="SUPFAM" id="SSF55008">
    <property type="entry name" value="HMA, heavy metal-associated domain"/>
    <property type="match status" value="1"/>
</dbReference>
<dbReference type="InterPro" id="IPR006121">
    <property type="entry name" value="HMA_dom"/>
</dbReference>
<dbReference type="HOGENOM" id="CLU_001771_6_2_9"/>
<dbReference type="GO" id="GO:0008551">
    <property type="term" value="F:P-type cadmium transporter activity"/>
    <property type="evidence" value="ECO:0007669"/>
    <property type="project" value="UniProtKB-EC"/>
</dbReference>
<dbReference type="Pfam" id="PF00702">
    <property type="entry name" value="Hydrolase"/>
    <property type="match status" value="1"/>
</dbReference>
<dbReference type="PRINTS" id="PR00119">
    <property type="entry name" value="CATATPASE"/>
</dbReference>